<feature type="compositionally biased region" description="Pro residues" evidence="1">
    <location>
        <begin position="47"/>
        <end position="69"/>
    </location>
</feature>
<dbReference type="EMBL" id="JACGWO010000004">
    <property type="protein sequence ID" value="KAK4430507.1"/>
    <property type="molecule type" value="Genomic_DNA"/>
</dbReference>
<name>A0AAE1YI36_9LAMI</name>
<organism evidence="2 3">
    <name type="scientific">Sesamum alatum</name>
    <dbReference type="NCBI Taxonomy" id="300844"/>
    <lineage>
        <taxon>Eukaryota</taxon>
        <taxon>Viridiplantae</taxon>
        <taxon>Streptophyta</taxon>
        <taxon>Embryophyta</taxon>
        <taxon>Tracheophyta</taxon>
        <taxon>Spermatophyta</taxon>
        <taxon>Magnoliopsida</taxon>
        <taxon>eudicotyledons</taxon>
        <taxon>Gunneridae</taxon>
        <taxon>Pentapetalae</taxon>
        <taxon>asterids</taxon>
        <taxon>lamiids</taxon>
        <taxon>Lamiales</taxon>
        <taxon>Pedaliaceae</taxon>
        <taxon>Sesamum</taxon>
    </lineage>
</organism>
<keyword evidence="3" id="KW-1185">Reference proteome</keyword>
<proteinExistence type="predicted"/>
<reference evidence="2" key="1">
    <citation type="submission" date="2020-06" db="EMBL/GenBank/DDBJ databases">
        <authorList>
            <person name="Li T."/>
            <person name="Hu X."/>
            <person name="Zhang T."/>
            <person name="Song X."/>
            <person name="Zhang H."/>
            <person name="Dai N."/>
            <person name="Sheng W."/>
            <person name="Hou X."/>
            <person name="Wei L."/>
        </authorList>
    </citation>
    <scope>NUCLEOTIDE SEQUENCE</scope>
    <source>
        <strain evidence="2">3651</strain>
        <tissue evidence="2">Leaf</tissue>
    </source>
</reference>
<evidence type="ECO:0000313" key="3">
    <source>
        <dbReference type="Proteomes" id="UP001293254"/>
    </source>
</evidence>
<gene>
    <name evidence="2" type="ORF">Salat_1351400</name>
</gene>
<sequence>MLSRRSPALAFAAISLPPSSSTQPLKPAPFTSLFHHSPLYPPSFSPPTPLKLIPPPSAHGFSPPFPPPLEKGVAATSSPATHRHSKHNDRPKKGCGRDGRRHTLLLPPSLKIHGIEQ</sequence>
<comment type="caution">
    <text evidence="2">The sequence shown here is derived from an EMBL/GenBank/DDBJ whole genome shotgun (WGS) entry which is preliminary data.</text>
</comment>
<dbReference type="AlphaFoldDB" id="A0AAE1YI36"/>
<protein>
    <submittedName>
        <fullName evidence="2">Uncharacterized protein</fullName>
    </submittedName>
</protein>
<accession>A0AAE1YI36</accession>
<feature type="region of interest" description="Disordered" evidence="1">
    <location>
        <begin position="47"/>
        <end position="117"/>
    </location>
</feature>
<evidence type="ECO:0000313" key="2">
    <source>
        <dbReference type="EMBL" id="KAK4430507.1"/>
    </source>
</evidence>
<dbReference type="Proteomes" id="UP001293254">
    <property type="component" value="Unassembled WGS sequence"/>
</dbReference>
<reference evidence="2" key="2">
    <citation type="journal article" date="2024" name="Plant">
        <title>Genomic evolution and insights into agronomic trait innovations of Sesamum species.</title>
        <authorList>
            <person name="Miao H."/>
            <person name="Wang L."/>
            <person name="Qu L."/>
            <person name="Liu H."/>
            <person name="Sun Y."/>
            <person name="Le M."/>
            <person name="Wang Q."/>
            <person name="Wei S."/>
            <person name="Zheng Y."/>
            <person name="Lin W."/>
            <person name="Duan Y."/>
            <person name="Cao H."/>
            <person name="Xiong S."/>
            <person name="Wang X."/>
            <person name="Wei L."/>
            <person name="Li C."/>
            <person name="Ma Q."/>
            <person name="Ju M."/>
            <person name="Zhao R."/>
            <person name="Li G."/>
            <person name="Mu C."/>
            <person name="Tian Q."/>
            <person name="Mei H."/>
            <person name="Zhang T."/>
            <person name="Gao T."/>
            <person name="Zhang H."/>
        </authorList>
    </citation>
    <scope>NUCLEOTIDE SEQUENCE</scope>
    <source>
        <strain evidence="2">3651</strain>
    </source>
</reference>
<feature type="compositionally biased region" description="Basic residues" evidence="1">
    <location>
        <begin position="81"/>
        <end position="90"/>
    </location>
</feature>
<evidence type="ECO:0000256" key="1">
    <source>
        <dbReference type="SAM" id="MobiDB-lite"/>
    </source>
</evidence>